<evidence type="ECO:0000313" key="2">
    <source>
        <dbReference type="EMBL" id="MFD0993715.1"/>
    </source>
</evidence>
<evidence type="ECO:0000259" key="1">
    <source>
        <dbReference type="Pfam" id="PF13648"/>
    </source>
</evidence>
<name>A0ABW3JU05_9FLAO</name>
<protein>
    <submittedName>
        <fullName evidence="2">Lipocalin family protein</fullName>
    </submittedName>
</protein>
<dbReference type="Pfam" id="PF13648">
    <property type="entry name" value="Lipocalin_4"/>
    <property type="match status" value="1"/>
</dbReference>
<sequence length="136" mass="15444">MKKGILLLITIITLFSCGNNEDNVQSGLIGKWKKTSETKEYQNGEIDEISLSECELKETLEFKSNNQVYLTRYSGVNCEEMTNLEGTYSFNTSNNELTLPGDNKQIVEIIGNDMNFKFSVSGVESYIKTINYTRIE</sequence>
<dbReference type="EMBL" id="JBHTJR010000051">
    <property type="protein sequence ID" value="MFD0993715.1"/>
    <property type="molecule type" value="Genomic_DNA"/>
</dbReference>
<proteinExistence type="predicted"/>
<dbReference type="PROSITE" id="PS51257">
    <property type="entry name" value="PROKAR_LIPOPROTEIN"/>
    <property type="match status" value="1"/>
</dbReference>
<keyword evidence="3" id="KW-1185">Reference proteome</keyword>
<dbReference type="RefSeq" id="WP_386108255.1">
    <property type="nucleotide sequence ID" value="NZ_JBHTJR010000051.1"/>
</dbReference>
<gene>
    <name evidence="2" type="ORF">ACFQ1U_10910</name>
</gene>
<accession>A0ABW3JU05</accession>
<evidence type="ECO:0000313" key="3">
    <source>
        <dbReference type="Proteomes" id="UP001597062"/>
    </source>
</evidence>
<dbReference type="InterPro" id="IPR024311">
    <property type="entry name" value="Lipocalin-like"/>
</dbReference>
<comment type="caution">
    <text evidence="2">The sequence shown here is derived from an EMBL/GenBank/DDBJ whole genome shotgun (WGS) entry which is preliminary data.</text>
</comment>
<reference evidence="3" key="1">
    <citation type="journal article" date="2019" name="Int. J. Syst. Evol. Microbiol.">
        <title>The Global Catalogue of Microorganisms (GCM) 10K type strain sequencing project: providing services to taxonomists for standard genome sequencing and annotation.</title>
        <authorList>
            <consortium name="The Broad Institute Genomics Platform"/>
            <consortium name="The Broad Institute Genome Sequencing Center for Infectious Disease"/>
            <person name="Wu L."/>
            <person name="Ma J."/>
        </authorList>
    </citation>
    <scope>NUCLEOTIDE SEQUENCE [LARGE SCALE GENOMIC DNA]</scope>
    <source>
        <strain evidence="3">CCUG 60527</strain>
    </source>
</reference>
<feature type="domain" description="Lipocalin-like" evidence="1">
    <location>
        <begin position="28"/>
        <end position="115"/>
    </location>
</feature>
<organism evidence="2 3">
    <name type="scientific">Tenacibaculum geojense</name>
    <dbReference type="NCBI Taxonomy" id="915352"/>
    <lineage>
        <taxon>Bacteria</taxon>
        <taxon>Pseudomonadati</taxon>
        <taxon>Bacteroidota</taxon>
        <taxon>Flavobacteriia</taxon>
        <taxon>Flavobacteriales</taxon>
        <taxon>Flavobacteriaceae</taxon>
        <taxon>Tenacibaculum</taxon>
    </lineage>
</organism>
<dbReference type="Proteomes" id="UP001597062">
    <property type="component" value="Unassembled WGS sequence"/>
</dbReference>